<dbReference type="InterPro" id="IPR056743">
    <property type="entry name" value="TRM5-TYW2-like_MTfase"/>
</dbReference>
<feature type="region of interest" description="Disordered" evidence="11">
    <location>
        <begin position="1"/>
        <end position="22"/>
    </location>
</feature>
<evidence type="ECO:0000256" key="2">
    <source>
        <dbReference type="ARBA" id="ARBA00022490"/>
    </source>
</evidence>
<evidence type="ECO:0000256" key="9">
    <source>
        <dbReference type="ARBA" id="ARBA00047783"/>
    </source>
</evidence>
<dbReference type="AlphaFoldDB" id="A0A067Q819"/>
<evidence type="ECO:0000313" key="14">
    <source>
        <dbReference type="Proteomes" id="UP000027265"/>
    </source>
</evidence>
<dbReference type="GO" id="GO:0005759">
    <property type="term" value="C:mitochondrial matrix"/>
    <property type="evidence" value="ECO:0007669"/>
    <property type="project" value="UniProtKB-SubCell"/>
</dbReference>
<dbReference type="FunFam" id="3.30.300.110:FF:000001">
    <property type="entry name" value="tRNA (guanine(37)-N1)-methyltransferase"/>
    <property type="match status" value="1"/>
</dbReference>
<evidence type="ECO:0000256" key="11">
    <source>
        <dbReference type="SAM" id="MobiDB-lite"/>
    </source>
</evidence>
<comment type="similarity">
    <text evidence="10">Belongs to the TRM5 / TYW2 family.</text>
</comment>
<feature type="domain" description="SAM-dependent methyltransferase TRM5/TYW2-type" evidence="12">
    <location>
        <begin position="139"/>
        <end position="450"/>
    </location>
</feature>
<comment type="catalytic activity">
    <reaction evidence="9 10">
        <text>guanosine(37) in tRNA + S-adenosyl-L-methionine = N(1)-methylguanosine(37) in tRNA + S-adenosyl-L-homocysteine + H(+)</text>
        <dbReference type="Rhea" id="RHEA:36899"/>
        <dbReference type="Rhea" id="RHEA-COMP:10145"/>
        <dbReference type="Rhea" id="RHEA-COMP:10147"/>
        <dbReference type="ChEBI" id="CHEBI:15378"/>
        <dbReference type="ChEBI" id="CHEBI:57856"/>
        <dbReference type="ChEBI" id="CHEBI:59789"/>
        <dbReference type="ChEBI" id="CHEBI:73542"/>
        <dbReference type="ChEBI" id="CHEBI:74269"/>
        <dbReference type="EC" id="2.1.1.228"/>
    </reaction>
</comment>
<comment type="similarity">
    <text evidence="1">Belongs to the class I-like SAM-binding methyltransferase superfamily. TRM5/TYW2 family.</text>
</comment>
<dbReference type="Gene3D" id="3.30.300.110">
    <property type="entry name" value="Met-10+ protein-like domains"/>
    <property type="match status" value="1"/>
</dbReference>
<keyword evidence="8 10" id="KW-0539">Nucleus</keyword>
<evidence type="ECO:0000256" key="5">
    <source>
        <dbReference type="ARBA" id="ARBA00022691"/>
    </source>
</evidence>
<dbReference type="GO" id="GO:0005634">
    <property type="term" value="C:nucleus"/>
    <property type="evidence" value="ECO:0007669"/>
    <property type="project" value="UniProtKB-SubCell"/>
</dbReference>
<dbReference type="HAMAP" id="MF_03152">
    <property type="entry name" value="TRM5"/>
    <property type="match status" value="1"/>
</dbReference>
<comment type="subcellular location">
    <subcellularLocation>
        <location evidence="10">Mitochondrion matrix</location>
    </subcellularLocation>
    <subcellularLocation>
        <location evidence="10">Nucleus</location>
    </subcellularLocation>
    <subcellularLocation>
        <location evidence="10">Cytoplasm</location>
    </subcellularLocation>
    <text evidence="10">Predominantly in the mitochondria and in the nucleus.</text>
</comment>
<dbReference type="Proteomes" id="UP000027265">
    <property type="component" value="Unassembled WGS sequence"/>
</dbReference>
<dbReference type="GO" id="GO:0052906">
    <property type="term" value="F:tRNA (guanine(37)-N1)-methyltransferase activity"/>
    <property type="evidence" value="ECO:0007669"/>
    <property type="project" value="UniProtKB-UniRule"/>
</dbReference>
<accession>A0A067Q819</accession>
<protein>
    <recommendedName>
        <fullName evidence="10">tRNA (guanine(37)-N1)-methyltransferase</fullName>
        <ecNumber evidence="10">2.1.1.228</ecNumber>
    </recommendedName>
    <alternativeName>
        <fullName evidence="10">M1G-methyltransferase</fullName>
    </alternativeName>
    <alternativeName>
        <fullName evidence="10">tRNA [GM37] methyltransferase</fullName>
    </alternativeName>
    <alternativeName>
        <fullName evidence="10">tRNA methyltransferase 5</fullName>
    </alternativeName>
</protein>
<keyword evidence="7 10" id="KW-0496">Mitochondrion</keyword>
<evidence type="ECO:0000313" key="13">
    <source>
        <dbReference type="EMBL" id="KDQ63114.1"/>
    </source>
</evidence>
<dbReference type="GO" id="GO:0002939">
    <property type="term" value="P:tRNA N1-guanine methylation"/>
    <property type="evidence" value="ECO:0007669"/>
    <property type="project" value="TreeGrafter"/>
</dbReference>
<feature type="binding site" evidence="10">
    <location>
        <begin position="266"/>
        <end position="267"/>
    </location>
    <ligand>
        <name>S-adenosyl-L-methionine</name>
        <dbReference type="ChEBI" id="CHEBI:59789"/>
    </ligand>
</feature>
<evidence type="ECO:0000256" key="4">
    <source>
        <dbReference type="ARBA" id="ARBA00022679"/>
    </source>
</evidence>
<dbReference type="EMBL" id="KL197710">
    <property type="protein sequence ID" value="KDQ63114.1"/>
    <property type="molecule type" value="Genomic_DNA"/>
</dbReference>
<dbReference type="FunCoup" id="A0A067Q819">
    <property type="interactions" value="368"/>
</dbReference>
<evidence type="ECO:0000256" key="6">
    <source>
        <dbReference type="ARBA" id="ARBA00022694"/>
    </source>
</evidence>
<feature type="binding site" evidence="10">
    <location>
        <position position="228"/>
    </location>
    <ligand>
        <name>S-adenosyl-L-methionine</name>
        <dbReference type="ChEBI" id="CHEBI:59789"/>
    </ligand>
</feature>
<feature type="binding site" evidence="10">
    <location>
        <position position="354"/>
    </location>
    <ligand>
        <name>S-adenosyl-L-methionine</name>
        <dbReference type="ChEBI" id="CHEBI:59789"/>
    </ligand>
</feature>
<evidence type="ECO:0000259" key="12">
    <source>
        <dbReference type="PROSITE" id="PS51684"/>
    </source>
</evidence>
<proteinExistence type="inferred from homology"/>
<keyword evidence="14" id="KW-1185">Reference proteome</keyword>
<keyword evidence="6 10" id="KW-0819">tRNA processing</keyword>
<gene>
    <name evidence="10" type="primary">TRM5</name>
    <name evidence="13" type="ORF">JAAARDRAFT_53342</name>
</gene>
<evidence type="ECO:0000256" key="8">
    <source>
        <dbReference type="ARBA" id="ARBA00023242"/>
    </source>
</evidence>
<evidence type="ECO:0000256" key="10">
    <source>
        <dbReference type="HAMAP-Rule" id="MF_03152"/>
    </source>
</evidence>
<comment type="function">
    <text evidence="10">Specifically methylates the N1 position of guanosine-37 in various cytoplasmic and mitochondrial tRNAs. Methylation is not dependent on the nature of the nucleoside 5' of the target nucleoside. This is the first step in the biosynthesis of wybutosine (yW), a modified base adjacent to the anticodon of tRNAs and required for accurate decoding.</text>
</comment>
<keyword evidence="4 10" id="KW-0808">Transferase</keyword>
<dbReference type="GO" id="GO:0070901">
    <property type="term" value="P:mitochondrial tRNA methylation"/>
    <property type="evidence" value="ECO:0007669"/>
    <property type="project" value="UniProtKB-ARBA"/>
</dbReference>
<keyword evidence="2 10" id="KW-0963">Cytoplasm</keyword>
<dbReference type="STRING" id="933084.A0A067Q819"/>
<feature type="region of interest" description="Disordered" evidence="11">
    <location>
        <begin position="321"/>
        <end position="341"/>
    </location>
</feature>
<comment type="subunit">
    <text evidence="10">Monomer.</text>
</comment>
<dbReference type="InterPro" id="IPR056744">
    <property type="entry name" value="TRM5/TYW2-like_N"/>
</dbReference>
<dbReference type="PROSITE" id="PS51684">
    <property type="entry name" value="SAM_MT_TRM5_TYW2"/>
    <property type="match status" value="1"/>
</dbReference>
<dbReference type="InParanoid" id="A0A067Q819"/>
<dbReference type="PANTHER" id="PTHR23245:SF36">
    <property type="entry name" value="TRNA (GUANINE(37)-N1)-METHYLTRANSFERASE"/>
    <property type="match status" value="1"/>
</dbReference>
<name>A0A067Q819_9AGAM</name>
<dbReference type="Pfam" id="PF25133">
    <property type="entry name" value="TYW2_N_2"/>
    <property type="match status" value="1"/>
</dbReference>
<keyword evidence="5 10" id="KW-0949">S-adenosyl-L-methionine</keyword>
<dbReference type="PANTHER" id="PTHR23245">
    <property type="entry name" value="TRNA METHYLTRANSFERASE"/>
    <property type="match status" value="1"/>
</dbReference>
<organism evidence="13 14">
    <name type="scientific">Jaapia argillacea MUCL 33604</name>
    <dbReference type="NCBI Taxonomy" id="933084"/>
    <lineage>
        <taxon>Eukaryota</taxon>
        <taxon>Fungi</taxon>
        <taxon>Dikarya</taxon>
        <taxon>Basidiomycota</taxon>
        <taxon>Agaricomycotina</taxon>
        <taxon>Agaricomycetes</taxon>
        <taxon>Agaricomycetidae</taxon>
        <taxon>Jaapiales</taxon>
        <taxon>Jaapiaceae</taxon>
        <taxon>Jaapia</taxon>
    </lineage>
</organism>
<dbReference type="InterPro" id="IPR029063">
    <property type="entry name" value="SAM-dependent_MTases_sf"/>
</dbReference>
<reference evidence="14" key="1">
    <citation type="journal article" date="2014" name="Proc. Natl. Acad. Sci. U.S.A.">
        <title>Extensive sampling of basidiomycete genomes demonstrates inadequacy of the white-rot/brown-rot paradigm for wood decay fungi.</title>
        <authorList>
            <person name="Riley R."/>
            <person name="Salamov A.A."/>
            <person name="Brown D.W."/>
            <person name="Nagy L.G."/>
            <person name="Floudas D."/>
            <person name="Held B.W."/>
            <person name="Levasseur A."/>
            <person name="Lombard V."/>
            <person name="Morin E."/>
            <person name="Otillar R."/>
            <person name="Lindquist E.A."/>
            <person name="Sun H."/>
            <person name="LaButti K.M."/>
            <person name="Schmutz J."/>
            <person name="Jabbour D."/>
            <person name="Luo H."/>
            <person name="Baker S.E."/>
            <person name="Pisabarro A.G."/>
            <person name="Walton J.D."/>
            <person name="Blanchette R.A."/>
            <person name="Henrissat B."/>
            <person name="Martin F."/>
            <person name="Cullen D."/>
            <person name="Hibbett D.S."/>
            <person name="Grigoriev I.V."/>
        </authorList>
    </citation>
    <scope>NUCLEOTIDE SEQUENCE [LARGE SCALE GENOMIC DNA]</scope>
    <source>
        <strain evidence="14">MUCL 33604</strain>
    </source>
</reference>
<dbReference type="InterPro" id="IPR025792">
    <property type="entry name" value="tRNA_Gua_MeTrfase_euk"/>
</dbReference>
<dbReference type="InterPro" id="IPR030382">
    <property type="entry name" value="MeTrfase_TRM5/TYW2"/>
</dbReference>
<evidence type="ECO:0000256" key="7">
    <source>
        <dbReference type="ARBA" id="ARBA00023128"/>
    </source>
</evidence>
<feature type="binding site" evidence="10">
    <location>
        <begin position="294"/>
        <end position="295"/>
    </location>
    <ligand>
        <name>S-adenosyl-L-methionine</name>
        <dbReference type="ChEBI" id="CHEBI:59789"/>
    </ligand>
</feature>
<dbReference type="OrthoDB" id="408788at2759"/>
<keyword evidence="3 10" id="KW-0489">Methyltransferase</keyword>
<dbReference type="EC" id="2.1.1.228" evidence="10"/>
<dbReference type="SUPFAM" id="SSF53335">
    <property type="entry name" value="S-adenosyl-L-methionine-dependent methyltransferases"/>
    <property type="match status" value="1"/>
</dbReference>
<dbReference type="HOGENOM" id="CLU_022610_2_3_1"/>
<evidence type="ECO:0000256" key="1">
    <source>
        <dbReference type="ARBA" id="ARBA00009775"/>
    </source>
</evidence>
<sequence length="455" mass="51187">MHRSVKRSNAIDASPPAHREMRDRLDKTVFRKTIPVLAARVPASKTGVILREDAMKRSFVDLPKIKSVIPDPANTDGRLLLLRVSDESDLPQEAREFLKAVASGYVTHNLELDYDYWTADEILQAILPEDLLDGSPTGFACTGHLAHMNLNDEYLPFKHIIGQVILDKNKAIRTVVNKIETIGNKFRVFKMEVIAGEPDYIVEHHESGCKFTFDFSQVYWNSRLGFEHDRIVQLFKPEDVVADVFAGVGPFAIPAAKKGCAIFANDLNPSSYEYLAKNIEDNRVGVTCRASCEDGRDFIRAVVVRALENPFPAYTGPKISKRQIKEQRKASSSRPATPTYELPPRQAISQFVMNLPDSAIEFLDAFRGILSSASVPEGRDLAVVYKSMPMIHCHCFTRELEFEKAEADIRQRVEEKLGCSLTDADEVSLHHVRSVAPNKDMYCISFRLPQQVAYS</sequence>
<evidence type="ECO:0000256" key="3">
    <source>
        <dbReference type="ARBA" id="ARBA00022603"/>
    </source>
</evidence>
<dbReference type="Pfam" id="PF02475">
    <property type="entry name" value="TRM5-TYW2_MTfase"/>
    <property type="match status" value="1"/>
</dbReference>
<dbReference type="Gene3D" id="3.40.50.150">
    <property type="entry name" value="Vaccinia Virus protein VP39"/>
    <property type="match status" value="1"/>
</dbReference>